<evidence type="ECO:0000259" key="3">
    <source>
        <dbReference type="Pfam" id="PF09992"/>
    </source>
</evidence>
<feature type="domain" description="Phosphodiester glycosidase" evidence="3">
    <location>
        <begin position="222"/>
        <end position="359"/>
    </location>
</feature>
<feature type="transmembrane region" description="Helical" evidence="2">
    <location>
        <begin position="40"/>
        <end position="60"/>
    </location>
</feature>
<name>A0ABW9QUH6_9ACTN</name>
<comment type="caution">
    <text evidence="4">The sequence shown here is derived from an EMBL/GenBank/DDBJ whole genome shotgun (WGS) entry which is preliminary data.</text>
</comment>
<dbReference type="Pfam" id="PF09992">
    <property type="entry name" value="NAGPA"/>
    <property type="match status" value="1"/>
</dbReference>
<evidence type="ECO:0000313" key="5">
    <source>
        <dbReference type="Proteomes" id="UP000437736"/>
    </source>
</evidence>
<feature type="region of interest" description="Disordered" evidence="1">
    <location>
        <begin position="1"/>
        <end position="34"/>
    </location>
</feature>
<dbReference type="InterPro" id="IPR018711">
    <property type="entry name" value="NAGPA"/>
</dbReference>
<evidence type="ECO:0000256" key="2">
    <source>
        <dbReference type="SAM" id="Phobius"/>
    </source>
</evidence>
<protein>
    <recommendedName>
        <fullName evidence="3">Phosphodiester glycosidase domain-containing protein</fullName>
    </recommendedName>
</protein>
<keyword evidence="2" id="KW-0472">Membrane</keyword>
<dbReference type="Proteomes" id="UP000437736">
    <property type="component" value="Unassembled WGS sequence"/>
</dbReference>
<reference evidence="4 5" key="1">
    <citation type="submission" date="2019-11" db="EMBL/GenBank/DDBJ databases">
        <title>Acidiferrimicrobium australis gen. nov., sp. nov., an acidophilic and obligately heterotrophic, member of the Actinobacteria that catalyses dissimilatory oxido- reduction of iron isolated from metal-rich acidic water in Chile.</title>
        <authorList>
            <person name="Gonzalez D."/>
            <person name="Huber K."/>
            <person name="Hedrich S."/>
            <person name="Rojas-Villalobos C."/>
            <person name="Quatrini R."/>
            <person name="Dinamarca M.A."/>
            <person name="Schwarz A."/>
            <person name="Canales C."/>
            <person name="Nancucheo I."/>
        </authorList>
    </citation>
    <scope>NUCLEOTIDE SEQUENCE [LARGE SCALE GENOMIC DNA]</scope>
    <source>
        <strain evidence="4 5">USS-CCA1</strain>
    </source>
</reference>
<feature type="region of interest" description="Disordered" evidence="1">
    <location>
        <begin position="98"/>
        <end position="127"/>
    </location>
</feature>
<dbReference type="EMBL" id="WJHE01000500">
    <property type="protein sequence ID" value="MST33141.1"/>
    <property type="molecule type" value="Genomic_DNA"/>
</dbReference>
<accession>A0ABW9QUH6</accession>
<sequence>PRRPDRPRSDNGVLPSRYVERRPPTRPTPRNRRRRRLPRALLVIPTLVLVIASWALIGAATTPGNQSYTAKVADWMRSHDMAFITNNAERVLYNFEKPPKGGRPKHLNALPATGGSAGPARSSSHTAQAVVAHLPAPSPVPLVVHPALPGEGQWKPVGPTVDGYPGMYESQFRADTVYTSELTTAVWIDPKLMKLSLIPGQGEPGGTWPHPPYITHAELPTIAAAFNGGFRFADAHGGFYLDGRTAIPLRKGAASFVIYKNGHVNIGAWGTEVKMTPNVVSVLQNLVPMVDHGVVSPTATYNDVSVWGATLGASTVVARSGLGVTKDGALVYVAGPYLTARTLAESLQRAGAIRAMTLDINPEWVTFNFFGHPNPSNPYQVSSAAIYPQQQRPSTRYLGPTLENRDFIEVRTPTPVTAATSGSSPLG</sequence>
<keyword evidence="2" id="KW-1133">Transmembrane helix</keyword>
<evidence type="ECO:0000256" key="1">
    <source>
        <dbReference type="SAM" id="MobiDB-lite"/>
    </source>
</evidence>
<organism evidence="4 5">
    <name type="scientific">Acidiferrimicrobium australe</name>
    <dbReference type="NCBI Taxonomy" id="2664430"/>
    <lineage>
        <taxon>Bacteria</taxon>
        <taxon>Bacillati</taxon>
        <taxon>Actinomycetota</taxon>
        <taxon>Acidimicrobiia</taxon>
        <taxon>Acidimicrobiales</taxon>
        <taxon>Acidimicrobiaceae</taxon>
        <taxon>Acidiferrimicrobium</taxon>
    </lineage>
</organism>
<keyword evidence="2" id="KW-0812">Transmembrane</keyword>
<proteinExistence type="predicted"/>
<gene>
    <name evidence="4" type="ORF">GHK86_10470</name>
</gene>
<evidence type="ECO:0000313" key="4">
    <source>
        <dbReference type="EMBL" id="MST33141.1"/>
    </source>
</evidence>
<feature type="non-terminal residue" evidence="4">
    <location>
        <position position="1"/>
    </location>
</feature>
<keyword evidence="5" id="KW-1185">Reference proteome</keyword>